<dbReference type="PANTHER" id="PTHR15933">
    <property type="entry name" value="PROTEIN CBG16327"/>
    <property type="match status" value="1"/>
</dbReference>
<dbReference type="SUPFAM" id="SSF81383">
    <property type="entry name" value="F-box domain"/>
    <property type="match status" value="1"/>
</dbReference>
<feature type="region of interest" description="Disordered" evidence="6">
    <location>
        <begin position="354"/>
        <end position="377"/>
    </location>
</feature>
<sequence>MATTLHPHCSTCVNLHCLEPAHHGTSCEVTSCSLACGAAFHSCKGSEHRLLCPLEPVPCPSQSYGCPLSMPRARVAQHLAICPASVVRCRHTHFPSIHPVSAHTLSFTADMPDKHSTDTQTASIHSTDAYTMNTNPPLTHTTYTQVSNIQTQNANLYSVNPGLNGKDSLEDTLHKRIKNIPNVVLCNNITNGVSEDLERSVAEAASTRHPITSAAAKTENHLAQSDRAETKEGGSEGRCAGQSASEGSASWEDESPLSQPLSDLDAFPPCYDREARLQLLHRFLPPELSARFADTPVNHGIGPTQNQGMEGCSAADYLGWFPAQPITKVTEIMEASLGEASCAPVPLTSTTPEMPSQMPPTVGSQTGTPVSSSPCQRYGEPHGACGQLFRRDEFLWHSRNVHADLDLLERACPLSAYGCPVTQRQLSTPHGAHLVYDARLGAFGLLPAPPAVTPDPQGLDRLSSLPLELQRHLLGYLDGFSLNQLALASCRMREVCASLLRARGMVLLRWERCCHDNDDGGSSSSSGGGDGGCGIRRWKVQDKVWRFSTAYSCVESWYLVDAPSLSNHLQCCPWNQVEHPLEARALPCMNGTPELERLKPVGACLPMGRGTHTLFHSLAPMESPYWGCR</sequence>
<evidence type="ECO:0000256" key="2">
    <source>
        <dbReference type="ARBA" id="ARBA00022771"/>
    </source>
</evidence>
<dbReference type="Gene3D" id="3.30.40.150">
    <property type="entry name" value="TRAF-like zinc-finger, N-terminal subdomain"/>
    <property type="match status" value="1"/>
</dbReference>
<dbReference type="Pfam" id="PF15966">
    <property type="entry name" value="F-box_4"/>
    <property type="match status" value="1"/>
</dbReference>
<dbReference type="AlphaFoldDB" id="A0A6P8GSX5"/>
<dbReference type="RefSeq" id="XP_031437875.1">
    <property type="nucleotide sequence ID" value="XM_031582015.1"/>
</dbReference>
<keyword evidence="3" id="KW-0833">Ubl conjugation pathway</keyword>
<keyword evidence="2 5" id="KW-0863">Zinc-finger</keyword>
<keyword evidence="1 5" id="KW-0479">Metal-binding</keyword>
<evidence type="ECO:0000313" key="9">
    <source>
        <dbReference type="RefSeq" id="XP_031437873.1"/>
    </source>
</evidence>
<dbReference type="InterPro" id="IPR001293">
    <property type="entry name" value="Znf_TRAF"/>
</dbReference>
<feature type="compositionally biased region" description="Basic and acidic residues" evidence="6">
    <location>
        <begin position="218"/>
        <end position="235"/>
    </location>
</feature>
<organism evidence="8 11">
    <name type="scientific">Clupea harengus</name>
    <name type="common">Atlantic herring</name>
    <dbReference type="NCBI Taxonomy" id="7950"/>
    <lineage>
        <taxon>Eukaryota</taxon>
        <taxon>Metazoa</taxon>
        <taxon>Chordata</taxon>
        <taxon>Craniata</taxon>
        <taxon>Vertebrata</taxon>
        <taxon>Euteleostomi</taxon>
        <taxon>Actinopterygii</taxon>
        <taxon>Neopterygii</taxon>
        <taxon>Teleostei</taxon>
        <taxon>Clupei</taxon>
        <taxon>Clupeiformes</taxon>
        <taxon>Clupeoidei</taxon>
        <taxon>Clupeidae</taxon>
        <taxon>Clupea</taxon>
    </lineage>
</organism>
<feature type="compositionally biased region" description="Polar residues" evidence="6">
    <location>
        <begin position="362"/>
        <end position="375"/>
    </location>
</feature>
<dbReference type="Gene3D" id="3.30.40.10">
    <property type="entry name" value="Zinc/RING finger domain, C3HC4 (zinc finger)"/>
    <property type="match status" value="1"/>
</dbReference>
<dbReference type="Pfam" id="PF15965">
    <property type="entry name" value="zf-TRAF_2"/>
    <property type="match status" value="1"/>
</dbReference>
<dbReference type="GO" id="GO:0061630">
    <property type="term" value="F:ubiquitin protein ligase activity"/>
    <property type="evidence" value="ECO:0007669"/>
    <property type="project" value="InterPro"/>
</dbReference>
<dbReference type="RefSeq" id="XP_031437873.1">
    <property type="nucleotide sequence ID" value="XM_031582013.1"/>
</dbReference>
<proteinExistence type="predicted"/>
<dbReference type="OrthoDB" id="5918172at2759"/>
<dbReference type="KEGG" id="char:105897706"/>
<dbReference type="SUPFAM" id="SSF49599">
    <property type="entry name" value="TRAF domain-like"/>
    <property type="match status" value="1"/>
</dbReference>
<feature type="region of interest" description="Disordered" evidence="6">
    <location>
        <begin position="204"/>
        <end position="265"/>
    </location>
</feature>
<feature type="zinc finger region" description="TRAF-type" evidence="5">
    <location>
        <begin position="48"/>
        <end position="91"/>
    </location>
</feature>
<reference evidence="9 10" key="1">
    <citation type="submission" date="2025-04" db="UniProtKB">
        <authorList>
            <consortium name="RefSeq"/>
        </authorList>
    </citation>
    <scope>IDENTIFICATION</scope>
</reference>
<evidence type="ECO:0000313" key="10">
    <source>
        <dbReference type="RefSeq" id="XP_031437874.1"/>
    </source>
</evidence>
<dbReference type="InterPro" id="IPR043013">
    <property type="entry name" value="Znf_TRAF_N"/>
</dbReference>
<keyword evidence="4 5" id="KW-0862">Zinc</keyword>
<dbReference type="InterPro" id="IPR001810">
    <property type="entry name" value="F-box_dom"/>
</dbReference>
<feature type="domain" description="TRAF-type" evidence="7">
    <location>
        <begin position="48"/>
        <end position="91"/>
    </location>
</feature>
<dbReference type="PROSITE" id="PS50145">
    <property type="entry name" value="ZF_TRAF"/>
    <property type="match status" value="1"/>
</dbReference>
<accession>A0A6P8GSX5</accession>
<gene>
    <name evidence="9 10 11" type="primary">LOC105897706</name>
</gene>
<evidence type="ECO:0000256" key="5">
    <source>
        <dbReference type="PROSITE-ProRule" id="PRU00207"/>
    </source>
</evidence>
<name>A0A6P8GSX5_CLUHA</name>
<keyword evidence="8" id="KW-1185">Reference proteome</keyword>
<dbReference type="InterPro" id="IPR031890">
    <property type="entry name" value="Fbxo30/Fbxo40"/>
</dbReference>
<evidence type="ECO:0000256" key="3">
    <source>
        <dbReference type="ARBA" id="ARBA00022786"/>
    </source>
</evidence>
<evidence type="ECO:0000256" key="4">
    <source>
        <dbReference type="ARBA" id="ARBA00022833"/>
    </source>
</evidence>
<dbReference type="InterPro" id="IPR013083">
    <property type="entry name" value="Znf_RING/FYVE/PHD"/>
</dbReference>
<evidence type="ECO:0000259" key="7">
    <source>
        <dbReference type="PROSITE" id="PS50145"/>
    </source>
</evidence>
<dbReference type="Proteomes" id="UP000515152">
    <property type="component" value="Chromosome 15"/>
</dbReference>
<protein>
    <submittedName>
        <fullName evidence="9 10">Uncharacterized protein LOC105897706</fullName>
    </submittedName>
</protein>
<evidence type="ECO:0000256" key="1">
    <source>
        <dbReference type="ARBA" id="ARBA00022723"/>
    </source>
</evidence>
<evidence type="ECO:0000313" key="11">
    <source>
        <dbReference type="RefSeq" id="XP_031437875.1"/>
    </source>
</evidence>
<dbReference type="GeneTree" id="ENSGT00950000183204"/>
<dbReference type="GO" id="GO:0008270">
    <property type="term" value="F:zinc ion binding"/>
    <property type="evidence" value="ECO:0007669"/>
    <property type="project" value="UniProtKB-KW"/>
</dbReference>
<dbReference type="InterPro" id="IPR036047">
    <property type="entry name" value="F-box-like_dom_sf"/>
</dbReference>
<evidence type="ECO:0000256" key="6">
    <source>
        <dbReference type="SAM" id="MobiDB-lite"/>
    </source>
</evidence>
<evidence type="ECO:0000313" key="8">
    <source>
        <dbReference type="Proteomes" id="UP000515152"/>
    </source>
</evidence>
<dbReference type="PANTHER" id="PTHR15933:SF20">
    <property type="entry name" value="F-BOX DOMAIN-CONTAINING PROTEIN"/>
    <property type="match status" value="1"/>
</dbReference>
<dbReference type="RefSeq" id="XP_031437874.1">
    <property type="nucleotide sequence ID" value="XM_031582014.1"/>
</dbReference>
<dbReference type="GeneID" id="105897706"/>